<protein>
    <submittedName>
        <fullName evidence="2">Uncharacterized protein</fullName>
    </submittedName>
</protein>
<gene>
    <name evidence="2" type="ORF">RU97_GL001292</name>
</gene>
<dbReference type="AlphaFoldDB" id="A0A1L8RB25"/>
<proteinExistence type="predicted"/>
<keyword evidence="3" id="KW-1185">Reference proteome</keyword>
<dbReference type="Proteomes" id="UP000181884">
    <property type="component" value="Unassembled WGS sequence"/>
</dbReference>
<keyword evidence="1" id="KW-0812">Transmembrane</keyword>
<keyword evidence="1" id="KW-1133">Transmembrane helix</keyword>
<evidence type="ECO:0000313" key="3">
    <source>
        <dbReference type="Proteomes" id="UP000181884"/>
    </source>
</evidence>
<feature type="transmembrane region" description="Helical" evidence="1">
    <location>
        <begin position="6"/>
        <end position="31"/>
    </location>
</feature>
<evidence type="ECO:0000313" key="2">
    <source>
        <dbReference type="EMBL" id="OJG16968.1"/>
    </source>
</evidence>
<reference evidence="2 3" key="1">
    <citation type="submission" date="2014-12" db="EMBL/GenBank/DDBJ databases">
        <title>Draft genome sequences of 29 type strains of Enterococci.</title>
        <authorList>
            <person name="Zhong Z."/>
            <person name="Sun Z."/>
            <person name="Liu W."/>
            <person name="Zhang W."/>
            <person name="Zhang H."/>
        </authorList>
    </citation>
    <scope>NUCLEOTIDE SEQUENCE [LARGE SCALE GENOMIC DNA]</scope>
    <source>
        <strain evidence="2 3">DSM 17029</strain>
    </source>
</reference>
<sequence length="43" mass="4852">MPFEGWIALILVFAPVLKVAIELLTAVVKLVQTIEESKKEQKK</sequence>
<accession>A0A1L8RB25</accession>
<dbReference type="EMBL" id="JXKH01000020">
    <property type="protein sequence ID" value="OJG16968.1"/>
    <property type="molecule type" value="Genomic_DNA"/>
</dbReference>
<name>A0A1L8RB25_9ENTE</name>
<evidence type="ECO:0000256" key="1">
    <source>
        <dbReference type="SAM" id="Phobius"/>
    </source>
</evidence>
<keyword evidence="1" id="KW-0472">Membrane</keyword>
<organism evidence="2 3">
    <name type="scientific">Enterococcus canis</name>
    <dbReference type="NCBI Taxonomy" id="214095"/>
    <lineage>
        <taxon>Bacteria</taxon>
        <taxon>Bacillati</taxon>
        <taxon>Bacillota</taxon>
        <taxon>Bacilli</taxon>
        <taxon>Lactobacillales</taxon>
        <taxon>Enterococcaceae</taxon>
        <taxon>Enterococcus</taxon>
    </lineage>
</organism>
<comment type="caution">
    <text evidence="2">The sequence shown here is derived from an EMBL/GenBank/DDBJ whole genome shotgun (WGS) entry which is preliminary data.</text>
</comment>
<dbReference type="RefSeq" id="WP_281176667.1">
    <property type="nucleotide sequence ID" value="NZ_JXKH01000020.1"/>
</dbReference>